<organism evidence="3 4">
    <name type="scientific">Acidithiobacillus ferrooxidans</name>
    <name type="common">Thiobacillus ferrooxidans</name>
    <dbReference type="NCBI Taxonomy" id="920"/>
    <lineage>
        <taxon>Bacteria</taxon>
        <taxon>Pseudomonadati</taxon>
        <taxon>Pseudomonadota</taxon>
        <taxon>Acidithiobacillia</taxon>
        <taxon>Acidithiobacillales</taxon>
        <taxon>Acidithiobacillaceae</taxon>
        <taxon>Acidithiobacillus</taxon>
    </lineage>
</organism>
<dbReference type="PANTHER" id="PTHR33755">
    <property type="entry name" value="TOXIN PARE1-RELATED"/>
    <property type="match status" value="1"/>
</dbReference>
<dbReference type="Pfam" id="PF05016">
    <property type="entry name" value="ParE_toxin"/>
    <property type="match status" value="1"/>
</dbReference>
<accession>A0A179B808</accession>
<dbReference type="AlphaFoldDB" id="A0A179B808"/>
<dbReference type="EMBL" id="LVXZ01000251">
    <property type="protein sequence ID" value="OAP87393.1"/>
    <property type="molecule type" value="Genomic_DNA"/>
</dbReference>
<dbReference type="Gene3D" id="3.30.2310.20">
    <property type="entry name" value="RelE-like"/>
    <property type="match status" value="1"/>
</dbReference>
<evidence type="ECO:0000313" key="3">
    <source>
        <dbReference type="EMBL" id="OAP87393.1"/>
    </source>
</evidence>
<comment type="similarity">
    <text evidence="1">Belongs to the RelE toxin family.</text>
</comment>
<comment type="caution">
    <text evidence="3">The sequence shown here is derived from an EMBL/GenBank/DDBJ whole genome shotgun (WGS) entry which is preliminary data.</text>
</comment>
<dbReference type="OrthoDB" id="9798046at2"/>
<gene>
    <name evidence="3" type="ORF">A4H96_14310</name>
</gene>
<evidence type="ECO:0000313" key="4">
    <source>
        <dbReference type="Proteomes" id="UP000078302"/>
    </source>
</evidence>
<keyword evidence="2" id="KW-1277">Toxin-antitoxin system</keyword>
<evidence type="ECO:0000256" key="2">
    <source>
        <dbReference type="ARBA" id="ARBA00022649"/>
    </source>
</evidence>
<dbReference type="InterPro" id="IPR035093">
    <property type="entry name" value="RelE/ParE_toxin_dom_sf"/>
</dbReference>
<dbReference type="NCBIfam" id="TIGR02385">
    <property type="entry name" value="RelE_StbE"/>
    <property type="match status" value="1"/>
</dbReference>
<dbReference type="PANTHER" id="PTHR33755:SF6">
    <property type="entry name" value="PLASMID STABILIZATION SYSTEM PROTEIN"/>
    <property type="match status" value="1"/>
</dbReference>
<keyword evidence="4" id="KW-1185">Reference proteome</keyword>
<dbReference type="InterPro" id="IPR051803">
    <property type="entry name" value="TA_system_RelE-like_toxin"/>
</dbReference>
<reference evidence="3 4" key="1">
    <citation type="submission" date="2016-04" db="EMBL/GenBank/DDBJ databases">
        <title>Acidithiobacillus ferrooxidans genome sequencing and assembly.</title>
        <authorList>
            <person name="Zhou Z."/>
        </authorList>
    </citation>
    <scope>NUCLEOTIDE SEQUENCE [LARGE SCALE GENOMIC DNA]</scope>
    <source>
        <strain evidence="3 4">BY0502</strain>
    </source>
</reference>
<protein>
    <submittedName>
        <fullName evidence="3">Addiction module toxin RelE</fullName>
    </submittedName>
</protein>
<evidence type="ECO:0000256" key="1">
    <source>
        <dbReference type="ARBA" id="ARBA00006226"/>
    </source>
</evidence>
<name>A0A179B808_ACIFR</name>
<sequence length="94" mass="10808">MKLFWTPEAIQDRDDVYDYIEADNPAAALALDELFSEKATRLVDHPGQGRPGRVVGTRELVAHRNYILVYDLAEDLVRVLRVLHAARQWPPVKR</sequence>
<dbReference type="InterPro" id="IPR007712">
    <property type="entry name" value="RelE/ParE_toxin"/>
</dbReference>
<proteinExistence type="inferred from homology"/>
<dbReference type="Proteomes" id="UP000078302">
    <property type="component" value="Unassembled WGS sequence"/>
</dbReference>
<dbReference type="RefSeq" id="WP_064220197.1">
    <property type="nucleotide sequence ID" value="NZ_LVXZ01000251.1"/>
</dbReference>